<dbReference type="STRING" id="1121097.GCA_000428125_02014"/>
<evidence type="ECO:0000313" key="2">
    <source>
        <dbReference type="Proteomes" id="UP000027601"/>
    </source>
</evidence>
<sequence>MFTKSFQTRIEEANKVFVSAIEKLKSVHADITNQITNNNSQIEMLKEDNASLDTMKVKTEKQIEEIGRFIC</sequence>
<gene>
    <name evidence="1" type="ORF">JCM15093_1757</name>
</gene>
<dbReference type="EMBL" id="BAJS01000008">
    <property type="protein sequence ID" value="GAK36585.1"/>
    <property type="molecule type" value="Genomic_DNA"/>
</dbReference>
<organism evidence="1 2">
    <name type="scientific">Bacteroides graminisolvens DSM 19988 = JCM 15093</name>
    <dbReference type="NCBI Taxonomy" id="1121097"/>
    <lineage>
        <taxon>Bacteria</taxon>
        <taxon>Pseudomonadati</taxon>
        <taxon>Bacteroidota</taxon>
        <taxon>Bacteroidia</taxon>
        <taxon>Bacteroidales</taxon>
        <taxon>Bacteroidaceae</taxon>
        <taxon>Bacteroides</taxon>
    </lineage>
</organism>
<keyword evidence="2" id="KW-1185">Reference proteome</keyword>
<dbReference type="RefSeq" id="WP_024996449.1">
    <property type="nucleotide sequence ID" value="NZ_ATZI01000007.1"/>
</dbReference>
<evidence type="ECO:0000313" key="1">
    <source>
        <dbReference type="EMBL" id="GAK36585.1"/>
    </source>
</evidence>
<accession>A0A069D2Q9</accession>
<name>A0A069D2Q9_9BACE</name>
<reference evidence="1 2" key="1">
    <citation type="journal article" date="2015" name="Microbes Environ.">
        <title>Distribution and evolution of nitrogen fixation genes in the phylum bacteroidetes.</title>
        <authorList>
            <person name="Inoue J."/>
            <person name="Oshima K."/>
            <person name="Suda W."/>
            <person name="Sakamoto M."/>
            <person name="Iino T."/>
            <person name="Noda S."/>
            <person name="Hongoh Y."/>
            <person name="Hattori M."/>
            <person name="Ohkuma M."/>
        </authorList>
    </citation>
    <scope>NUCLEOTIDE SEQUENCE [LARGE SCALE GENOMIC DNA]</scope>
    <source>
        <strain evidence="1 2">JCM 15093</strain>
    </source>
</reference>
<dbReference type="Proteomes" id="UP000027601">
    <property type="component" value="Unassembled WGS sequence"/>
</dbReference>
<dbReference type="OrthoDB" id="9895534at2"/>
<dbReference type="eggNOG" id="ENOG5032P17">
    <property type="taxonomic scope" value="Bacteria"/>
</dbReference>
<comment type="caution">
    <text evidence="1">The sequence shown here is derived from an EMBL/GenBank/DDBJ whole genome shotgun (WGS) entry which is preliminary data.</text>
</comment>
<proteinExistence type="predicted"/>
<protein>
    <submittedName>
        <fullName evidence="1">Uncharacterized protein</fullName>
    </submittedName>
</protein>
<dbReference type="AlphaFoldDB" id="A0A069D2Q9"/>